<dbReference type="Proteomes" id="UP000001903">
    <property type="component" value="Chromosome"/>
</dbReference>
<sequence>MTDERPLDVALENRLMGKGIYVTDCEYRPSDGDVDDADSPDSDAGDNTDSPDADDDLEPSGDGVVTPPDGTGLALEYETVAETDAIGSGEVGTVVRTLLDVAAEREWAPGRLEATSLTTDGDVRGRWHVERDWFDRLGLGLDDLEFSQRVLETRQPESADE</sequence>
<dbReference type="RefSeq" id="WP_012943080.1">
    <property type="nucleotide sequence ID" value="NC_013743.1"/>
</dbReference>
<protein>
    <recommendedName>
        <fullName evidence="2">DUF8159 domain-containing protein</fullName>
    </recommendedName>
</protein>
<dbReference type="Pfam" id="PF26490">
    <property type="entry name" value="DUF8159"/>
    <property type="match status" value="1"/>
</dbReference>
<gene>
    <name evidence="3" type="ordered locus">Htur_1905</name>
</gene>
<proteinExistence type="predicted"/>
<dbReference type="KEGG" id="htu:Htur_1905"/>
<dbReference type="GeneID" id="8742503"/>
<evidence type="ECO:0000259" key="2">
    <source>
        <dbReference type="Pfam" id="PF26490"/>
    </source>
</evidence>
<dbReference type="eggNOG" id="arCOG06310">
    <property type="taxonomic scope" value="Archaea"/>
</dbReference>
<keyword evidence="4" id="KW-1185">Reference proteome</keyword>
<name>D2RSL4_HALTV</name>
<evidence type="ECO:0000313" key="4">
    <source>
        <dbReference type="Proteomes" id="UP000001903"/>
    </source>
</evidence>
<dbReference type="STRING" id="543526.Htur_1905"/>
<evidence type="ECO:0000313" key="3">
    <source>
        <dbReference type="EMBL" id="ADB60790.1"/>
    </source>
</evidence>
<feature type="domain" description="DUF8159" evidence="2">
    <location>
        <begin position="1"/>
        <end position="158"/>
    </location>
</feature>
<dbReference type="AlphaFoldDB" id="D2RSL4"/>
<dbReference type="EMBL" id="CP001860">
    <property type="protein sequence ID" value="ADB60790.1"/>
    <property type="molecule type" value="Genomic_DNA"/>
</dbReference>
<organism evidence="3 4">
    <name type="scientific">Haloterrigena turkmenica (strain ATCC 51198 / DSM 5511 / JCM 9101 / NCIMB 13204 / VKM B-1734 / 4k)</name>
    <name type="common">Halococcus turkmenicus</name>
    <dbReference type="NCBI Taxonomy" id="543526"/>
    <lineage>
        <taxon>Archaea</taxon>
        <taxon>Methanobacteriati</taxon>
        <taxon>Methanobacteriota</taxon>
        <taxon>Stenosarchaea group</taxon>
        <taxon>Halobacteria</taxon>
        <taxon>Halobacteriales</taxon>
        <taxon>Natrialbaceae</taxon>
        <taxon>Haloterrigena</taxon>
    </lineage>
</organism>
<reference evidence="3 4" key="1">
    <citation type="journal article" date="2010" name="Stand. Genomic Sci.">
        <title>Complete genome sequence of Haloterrigena turkmenica type strain (4k).</title>
        <authorList>
            <person name="Saunders E."/>
            <person name="Tindall B.J."/>
            <person name="Fahnrich R."/>
            <person name="Lapidus A."/>
            <person name="Copeland A."/>
            <person name="Del Rio T.G."/>
            <person name="Lucas S."/>
            <person name="Chen F."/>
            <person name="Tice H."/>
            <person name="Cheng J.F."/>
            <person name="Han C."/>
            <person name="Detter J.C."/>
            <person name="Bruce D."/>
            <person name="Goodwin L."/>
            <person name="Chain P."/>
            <person name="Pitluck S."/>
            <person name="Pati A."/>
            <person name="Ivanova N."/>
            <person name="Mavromatis K."/>
            <person name="Chen A."/>
            <person name="Palaniappan K."/>
            <person name="Land M."/>
            <person name="Hauser L."/>
            <person name="Chang Y.J."/>
            <person name="Jeffries C.D."/>
            <person name="Brettin T."/>
            <person name="Rohde M."/>
            <person name="Goker M."/>
            <person name="Bristow J."/>
            <person name="Eisen J.A."/>
            <person name="Markowitz V."/>
            <person name="Hugenholtz P."/>
            <person name="Klenk H.P."/>
            <person name="Kyrpides N.C."/>
        </authorList>
    </citation>
    <scope>NUCLEOTIDE SEQUENCE [LARGE SCALE GENOMIC DNA]</scope>
    <source>
        <strain evidence="4">ATCC 51198 / DSM 5511 / JCM 9101 / NCIMB 13204 / VKM B-1734 / 4k</strain>
    </source>
</reference>
<accession>D2RSL4</accession>
<dbReference type="HOGENOM" id="CLU_138951_0_0_2"/>
<dbReference type="OrthoDB" id="290983at2157"/>
<feature type="region of interest" description="Disordered" evidence="1">
    <location>
        <begin position="24"/>
        <end position="71"/>
    </location>
</feature>
<evidence type="ECO:0000256" key="1">
    <source>
        <dbReference type="SAM" id="MobiDB-lite"/>
    </source>
</evidence>
<feature type="compositionally biased region" description="Acidic residues" evidence="1">
    <location>
        <begin position="32"/>
        <end position="59"/>
    </location>
</feature>
<dbReference type="InterPro" id="IPR058473">
    <property type="entry name" value="DUF8159"/>
</dbReference>